<keyword evidence="5" id="KW-1185">Reference proteome</keyword>
<dbReference type="SMART" id="SM00470">
    <property type="entry name" value="ParB"/>
    <property type="match status" value="1"/>
</dbReference>
<feature type="domain" description="ParB-like N-terminal" evidence="3">
    <location>
        <begin position="7"/>
        <end position="94"/>
    </location>
</feature>
<gene>
    <name evidence="4" type="ORF">FRUB_09767</name>
</gene>
<evidence type="ECO:0000313" key="5">
    <source>
        <dbReference type="Proteomes" id="UP000214646"/>
    </source>
</evidence>
<dbReference type="OrthoDB" id="9802051at2"/>
<dbReference type="EMBL" id="NIDE01000019">
    <property type="protein sequence ID" value="OWK34925.1"/>
    <property type="molecule type" value="Genomic_DNA"/>
</dbReference>
<sequence length="269" mass="29500">MEKRTLQAVSVAGCRPDPGNPRKQFDEADLENLADSLKGRQIEPIQVTKDLIIIDGERRWRAAQLAGLETLLAVVTDRALTSEELTVVRLTTFLHKKDLNAIEKWQAFDELHRLHGGTYKQLSELLHVDASGVTRILAPSRVIAPVREAFIAGQLTASDVYEISQAETEAQQLDRLNALLTGTKRADLARHRGRQKSTTSAVKATRFLCPLPAGPKVVVTGPAMTLDNLIDILATTLEAARKAIKEGIDIKTLQSVMKDKAKSPRSSVG</sequence>
<organism evidence="4 5">
    <name type="scientific">Fimbriiglobus ruber</name>
    <dbReference type="NCBI Taxonomy" id="1908690"/>
    <lineage>
        <taxon>Bacteria</taxon>
        <taxon>Pseudomonadati</taxon>
        <taxon>Planctomycetota</taxon>
        <taxon>Planctomycetia</taxon>
        <taxon>Gemmatales</taxon>
        <taxon>Gemmataceae</taxon>
        <taxon>Fimbriiglobus</taxon>
    </lineage>
</organism>
<protein>
    <submittedName>
        <fullName evidence="4">Chromosome (Plasmid) partitioning protein ParB / Stage 0 sporulation protein J</fullName>
    </submittedName>
</protein>
<dbReference type="PANTHER" id="PTHR33375">
    <property type="entry name" value="CHROMOSOME-PARTITIONING PROTEIN PARB-RELATED"/>
    <property type="match status" value="1"/>
</dbReference>
<dbReference type="InterPro" id="IPR036086">
    <property type="entry name" value="ParB/Sulfiredoxin_sf"/>
</dbReference>
<dbReference type="GO" id="GO:0007059">
    <property type="term" value="P:chromosome segregation"/>
    <property type="evidence" value="ECO:0007669"/>
    <property type="project" value="TreeGrafter"/>
</dbReference>
<comment type="similarity">
    <text evidence="1">Belongs to the ParB family.</text>
</comment>
<evidence type="ECO:0000256" key="2">
    <source>
        <dbReference type="SAM" id="MobiDB-lite"/>
    </source>
</evidence>
<dbReference type="GO" id="GO:0005694">
    <property type="term" value="C:chromosome"/>
    <property type="evidence" value="ECO:0007669"/>
    <property type="project" value="TreeGrafter"/>
</dbReference>
<evidence type="ECO:0000313" key="4">
    <source>
        <dbReference type="EMBL" id="OWK34925.1"/>
    </source>
</evidence>
<dbReference type="InterPro" id="IPR050336">
    <property type="entry name" value="Chromosome_partition/occlusion"/>
</dbReference>
<name>A0A225DEW1_9BACT</name>
<dbReference type="PANTHER" id="PTHR33375:SF1">
    <property type="entry name" value="CHROMOSOME-PARTITIONING PROTEIN PARB-RELATED"/>
    <property type="match status" value="1"/>
</dbReference>
<dbReference type="GO" id="GO:0003677">
    <property type="term" value="F:DNA binding"/>
    <property type="evidence" value="ECO:0007669"/>
    <property type="project" value="InterPro"/>
</dbReference>
<feature type="region of interest" description="Disordered" evidence="2">
    <location>
        <begin position="1"/>
        <end position="25"/>
    </location>
</feature>
<dbReference type="SUPFAM" id="SSF109709">
    <property type="entry name" value="KorB DNA-binding domain-like"/>
    <property type="match status" value="1"/>
</dbReference>
<dbReference type="SUPFAM" id="SSF110849">
    <property type="entry name" value="ParB/Sulfiredoxin"/>
    <property type="match status" value="1"/>
</dbReference>
<dbReference type="RefSeq" id="WP_088260145.1">
    <property type="nucleotide sequence ID" value="NZ_NIDE01000019.1"/>
</dbReference>
<evidence type="ECO:0000256" key="1">
    <source>
        <dbReference type="ARBA" id="ARBA00006295"/>
    </source>
</evidence>
<accession>A0A225DEW1</accession>
<dbReference type="Gene3D" id="1.10.10.2830">
    <property type="match status" value="1"/>
</dbReference>
<comment type="caution">
    <text evidence="4">The sequence shown here is derived from an EMBL/GenBank/DDBJ whole genome shotgun (WGS) entry which is preliminary data.</text>
</comment>
<dbReference type="Pfam" id="PF02195">
    <property type="entry name" value="ParB_N"/>
    <property type="match status" value="1"/>
</dbReference>
<dbReference type="AlphaFoldDB" id="A0A225DEW1"/>
<dbReference type="NCBIfam" id="TIGR00180">
    <property type="entry name" value="parB_part"/>
    <property type="match status" value="1"/>
</dbReference>
<reference evidence="5" key="1">
    <citation type="submission" date="2017-06" db="EMBL/GenBank/DDBJ databases">
        <title>Genome analysis of Fimbriiglobus ruber SP5, the first member of the order Planctomycetales with confirmed chitinolytic capability.</title>
        <authorList>
            <person name="Ravin N.V."/>
            <person name="Rakitin A.L."/>
            <person name="Ivanova A.A."/>
            <person name="Beletsky A.V."/>
            <person name="Kulichevskaya I.S."/>
            <person name="Mardanov A.V."/>
            <person name="Dedysh S.N."/>
        </authorList>
    </citation>
    <scope>NUCLEOTIDE SEQUENCE [LARGE SCALE GENOMIC DNA]</scope>
    <source>
        <strain evidence="5">SP5</strain>
    </source>
</reference>
<dbReference type="Gene3D" id="3.90.1530.30">
    <property type="match status" value="1"/>
</dbReference>
<dbReference type="Proteomes" id="UP000214646">
    <property type="component" value="Unassembled WGS sequence"/>
</dbReference>
<dbReference type="InterPro" id="IPR004437">
    <property type="entry name" value="ParB/RepB/Spo0J"/>
</dbReference>
<proteinExistence type="inferred from homology"/>
<dbReference type="InterPro" id="IPR003115">
    <property type="entry name" value="ParB_N"/>
</dbReference>
<evidence type="ECO:0000259" key="3">
    <source>
        <dbReference type="SMART" id="SM00470"/>
    </source>
</evidence>